<dbReference type="InterPro" id="IPR015422">
    <property type="entry name" value="PyrdxlP-dep_Trfase_small"/>
</dbReference>
<comment type="cofactor">
    <cofactor evidence="1">
        <name>pyridoxal 5'-phosphate</name>
        <dbReference type="ChEBI" id="CHEBI:597326"/>
    </cofactor>
</comment>
<dbReference type="EC" id="2.8.1.7" evidence="2"/>
<dbReference type="NCBIfam" id="TIGR01979">
    <property type="entry name" value="sufS"/>
    <property type="match status" value="1"/>
</dbReference>
<dbReference type="InterPro" id="IPR015421">
    <property type="entry name" value="PyrdxlP-dep_Trfase_major"/>
</dbReference>
<evidence type="ECO:0000313" key="8">
    <source>
        <dbReference type="Proteomes" id="UP001491310"/>
    </source>
</evidence>
<keyword evidence="8" id="KW-1185">Reference proteome</keyword>
<comment type="caution">
    <text evidence="7">The sequence shown here is derived from an EMBL/GenBank/DDBJ whole genome shotgun (WGS) entry which is preliminary data.</text>
</comment>
<evidence type="ECO:0000256" key="5">
    <source>
        <dbReference type="ARBA" id="ARBA00050776"/>
    </source>
</evidence>
<keyword evidence="3" id="KW-0808">Transferase</keyword>
<dbReference type="SUPFAM" id="SSF53383">
    <property type="entry name" value="PLP-dependent transferases"/>
    <property type="match status" value="1"/>
</dbReference>
<dbReference type="PANTHER" id="PTHR43586:SF8">
    <property type="entry name" value="CYSTEINE DESULFURASE 1, CHLOROPLASTIC"/>
    <property type="match status" value="1"/>
</dbReference>
<dbReference type="InterPro" id="IPR015424">
    <property type="entry name" value="PyrdxlP-dep_Trfase"/>
</dbReference>
<sequence length="385" mass="41934">MLPKRNLWLPKPKQVLEALRAYNEGYNANVHRGVHYLAAKATSAYEEARAKVAGLINARSSREIVFTPNATAGLNLVAQSWGRNNLGPGDEVIVSVAEHHSNLVPWQMACQATGATLRAVPLTKDTQEIDMQAFKDMLSEKTKVVALVYVSNMLGSILDTDYIAEETHKVGAKLLLDCSQVVPNMPVDVQSLGADWIVATGHKFCGPTGIGFLWGRGDLLEEMPPYLGGGEMIENVFLDHSTYAPPPSRFEPGTPPIAEAIGMGAAVDYISALGLENIHSYEQELGGYLYEKLSAVPELTIYGPPPEKRGSPLCSFNVEGVHATDLSTFLDFEGIAVRSGHHCTQPLHHYLGINASARASPYIYNTKGEVDTFVDELQSVLKFLK</sequence>
<feature type="domain" description="Aminotransferase class V" evidence="6">
    <location>
        <begin position="11"/>
        <end position="373"/>
    </location>
</feature>
<proteinExistence type="predicted"/>
<accession>A0ABR2Z3A6</accession>
<organism evidence="7 8">
    <name type="scientific">Coccomyxa subellipsoidea</name>
    <dbReference type="NCBI Taxonomy" id="248742"/>
    <lineage>
        <taxon>Eukaryota</taxon>
        <taxon>Viridiplantae</taxon>
        <taxon>Chlorophyta</taxon>
        <taxon>core chlorophytes</taxon>
        <taxon>Trebouxiophyceae</taxon>
        <taxon>Trebouxiophyceae incertae sedis</taxon>
        <taxon>Coccomyxaceae</taxon>
        <taxon>Coccomyxa</taxon>
    </lineage>
</organism>
<dbReference type="Gene3D" id="3.40.640.10">
    <property type="entry name" value="Type I PLP-dependent aspartate aminotransferase-like (Major domain)"/>
    <property type="match status" value="1"/>
</dbReference>
<name>A0ABR2Z3A6_9CHLO</name>
<evidence type="ECO:0000256" key="4">
    <source>
        <dbReference type="ARBA" id="ARBA00022898"/>
    </source>
</evidence>
<evidence type="ECO:0000313" key="7">
    <source>
        <dbReference type="EMBL" id="KAK9918145.1"/>
    </source>
</evidence>
<evidence type="ECO:0000259" key="6">
    <source>
        <dbReference type="Pfam" id="PF00266"/>
    </source>
</evidence>
<dbReference type="Proteomes" id="UP001491310">
    <property type="component" value="Unassembled WGS sequence"/>
</dbReference>
<evidence type="ECO:0000256" key="2">
    <source>
        <dbReference type="ARBA" id="ARBA00012239"/>
    </source>
</evidence>
<dbReference type="CDD" id="cd06453">
    <property type="entry name" value="SufS_like"/>
    <property type="match status" value="1"/>
</dbReference>
<evidence type="ECO:0000256" key="3">
    <source>
        <dbReference type="ARBA" id="ARBA00022679"/>
    </source>
</evidence>
<dbReference type="Gene3D" id="3.90.1150.10">
    <property type="entry name" value="Aspartate Aminotransferase, domain 1"/>
    <property type="match status" value="1"/>
</dbReference>
<dbReference type="Pfam" id="PF00266">
    <property type="entry name" value="Aminotran_5"/>
    <property type="match status" value="1"/>
</dbReference>
<keyword evidence="4" id="KW-0663">Pyridoxal phosphate</keyword>
<dbReference type="EMBL" id="JALJOT010000001">
    <property type="protein sequence ID" value="KAK9918145.1"/>
    <property type="molecule type" value="Genomic_DNA"/>
</dbReference>
<reference evidence="7 8" key="1">
    <citation type="journal article" date="2024" name="Nat. Commun.">
        <title>Phylogenomics reveals the evolutionary origins of lichenization in chlorophyte algae.</title>
        <authorList>
            <person name="Puginier C."/>
            <person name="Libourel C."/>
            <person name="Otte J."/>
            <person name="Skaloud P."/>
            <person name="Haon M."/>
            <person name="Grisel S."/>
            <person name="Petersen M."/>
            <person name="Berrin J.G."/>
            <person name="Delaux P.M."/>
            <person name="Dal Grande F."/>
            <person name="Keller J."/>
        </authorList>
    </citation>
    <scope>NUCLEOTIDE SEQUENCE [LARGE SCALE GENOMIC DNA]</scope>
    <source>
        <strain evidence="7 8">SAG 216-7</strain>
    </source>
</reference>
<comment type="catalytic activity">
    <reaction evidence="5">
        <text>(sulfur carrier)-H + L-cysteine = (sulfur carrier)-SH + L-alanine</text>
        <dbReference type="Rhea" id="RHEA:43892"/>
        <dbReference type="Rhea" id="RHEA-COMP:14737"/>
        <dbReference type="Rhea" id="RHEA-COMP:14739"/>
        <dbReference type="ChEBI" id="CHEBI:29917"/>
        <dbReference type="ChEBI" id="CHEBI:35235"/>
        <dbReference type="ChEBI" id="CHEBI:57972"/>
        <dbReference type="ChEBI" id="CHEBI:64428"/>
        <dbReference type="EC" id="2.8.1.7"/>
    </reaction>
</comment>
<protein>
    <recommendedName>
        <fullName evidence="2">cysteine desulfurase</fullName>
        <ecNumber evidence="2">2.8.1.7</ecNumber>
    </recommendedName>
</protein>
<dbReference type="InterPro" id="IPR010970">
    <property type="entry name" value="Cys_dSase_SufS"/>
</dbReference>
<gene>
    <name evidence="7" type="ORF">WJX75_001649</name>
</gene>
<evidence type="ECO:0000256" key="1">
    <source>
        <dbReference type="ARBA" id="ARBA00001933"/>
    </source>
</evidence>
<dbReference type="InterPro" id="IPR000192">
    <property type="entry name" value="Aminotrans_V_dom"/>
</dbReference>
<dbReference type="PANTHER" id="PTHR43586">
    <property type="entry name" value="CYSTEINE DESULFURASE"/>
    <property type="match status" value="1"/>
</dbReference>